<dbReference type="PANTHER" id="PTHR42659:SF2">
    <property type="entry name" value="XANTHINE DEHYDROGENASE SUBUNIT C-RELATED"/>
    <property type="match status" value="1"/>
</dbReference>
<dbReference type="SUPFAM" id="SSF55447">
    <property type="entry name" value="CO dehydrogenase flavoprotein C-terminal domain-like"/>
    <property type="match status" value="1"/>
</dbReference>
<evidence type="ECO:0000256" key="3">
    <source>
        <dbReference type="ARBA" id="ARBA00023002"/>
    </source>
</evidence>
<dbReference type="InterPro" id="IPR005107">
    <property type="entry name" value="CO_DH_flav_C"/>
</dbReference>
<name>A0A3G1KRC6_FORW1</name>
<dbReference type="Gene3D" id="3.30.43.10">
    <property type="entry name" value="Uridine Diphospho-n-acetylenolpyruvylglucosamine Reductase, domain 2"/>
    <property type="match status" value="1"/>
</dbReference>
<dbReference type="KEGG" id="fwa:DCMF_09570"/>
<dbReference type="Pfam" id="PF00941">
    <property type="entry name" value="FAD_binding_5"/>
    <property type="match status" value="1"/>
</dbReference>
<dbReference type="EMBL" id="CP017634">
    <property type="protein sequence ID" value="ATW24990.1"/>
    <property type="molecule type" value="Genomic_DNA"/>
</dbReference>
<dbReference type="PROSITE" id="PS51387">
    <property type="entry name" value="FAD_PCMH"/>
    <property type="match status" value="1"/>
</dbReference>
<dbReference type="InterPro" id="IPR036683">
    <property type="entry name" value="CO_DH_flav_C_dom_sf"/>
</dbReference>
<dbReference type="Gene3D" id="3.30.465.10">
    <property type="match status" value="1"/>
</dbReference>
<sequence>MSMEAYLTPKTVEECLKMLASYQGEACIIAGGTDVMLSLQEKKLEVKALVDVTEIPELKIWEIKDDTLVLGAAVTHAQVAADPRMNELFPALADACVSVGSPQVRNMGTLSGNVVSAQPAADSAIALIALGASLEIASPEGSRVELVKNLYAGIGKSKVDSRREVITKIMLPLLEKGSSTSFLRIAPREALALPILNCAVCVGSGDGRITQARISMGPVSTQPFCPAKAEASLIGKKLDDGAAWEEAAFMAGQEANPRDSLLRGSAAYRRALVKDLVHRALNAAATNLIGGQI</sequence>
<dbReference type="RefSeq" id="WP_214659223.1">
    <property type="nucleotide sequence ID" value="NZ_CP017634.1"/>
</dbReference>
<dbReference type="InterPro" id="IPR051312">
    <property type="entry name" value="Diverse_Substr_Oxidored"/>
</dbReference>
<dbReference type="SUPFAM" id="SSF56176">
    <property type="entry name" value="FAD-binding/transporter-associated domain-like"/>
    <property type="match status" value="1"/>
</dbReference>
<dbReference type="GO" id="GO:0016491">
    <property type="term" value="F:oxidoreductase activity"/>
    <property type="evidence" value="ECO:0007669"/>
    <property type="project" value="UniProtKB-KW"/>
</dbReference>
<keyword evidence="2" id="KW-0274">FAD</keyword>
<evidence type="ECO:0000256" key="2">
    <source>
        <dbReference type="ARBA" id="ARBA00022827"/>
    </source>
</evidence>
<evidence type="ECO:0000256" key="1">
    <source>
        <dbReference type="ARBA" id="ARBA00022630"/>
    </source>
</evidence>
<gene>
    <name evidence="5" type="ORF">DCMF_09570</name>
</gene>
<organism evidence="5 6">
    <name type="scientific">Formimonas warabiya</name>
    <dbReference type="NCBI Taxonomy" id="1761012"/>
    <lineage>
        <taxon>Bacteria</taxon>
        <taxon>Bacillati</taxon>
        <taxon>Bacillota</taxon>
        <taxon>Clostridia</taxon>
        <taxon>Eubacteriales</taxon>
        <taxon>Peptococcaceae</taxon>
        <taxon>Candidatus Formimonas</taxon>
    </lineage>
</organism>
<feature type="domain" description="FAD-binding PCMH-type" evidence="4">
    <location>
        <begin position="1"/>
        <end position="176"/>
    </location>
</feature>
<dbReference type="InterPro" id="IPR016169">
    <property type="entry name" value="FAD-bd_PCMH_sub2"/>
</dbReference>
<dbReference type="Gene3D" id="3.30.390.50">
    <property type="entry name" value="CO dehydrogenase flavoprotein, C-terminal domain"/>
    <property type="match status" value="1"/>
</dbReference>
<dbReference type="InterPro" id="IPR036318">
    <property type="entry name" value="FAD-bd_PCMH-like_sf"/>
</dbReference>
<keyword evidence="3" id="KW-0560">Oxidoreductase</keyword>
<dbReference type="InterPro" id="IPR016167">
    <property type="entry name" value="FAD-bd_PCMH_sub1"/>
</dbReference>
<evidence type="ECO:0000313" key="5">
    <source>
        <dbReference type="EMBL" id="ATW24990.1"/>
    </source>
</evidence>
<dbReference type="Pfam" id="PF03450">
    <property type="entry name" value="CO_deh_flav_C"/>
    <property type="match status" value="1"/>
</dbReference>
<proteinExistence type="predicted"/>
<accession>A0A3G1KRC6</accession>
<dbReference type="Proteomes" id="UP000323521">
    <property type="component" value="Chromosome"/>
</dbReference>
<evidence type="ECO:0000313" key="6">
    <source>
        <dbReference type="Proteomes" id="UP000323521"/>
    </source>
</evidence>
<keyword evidence="1" id="KW-0285">Flavoprotein</keyword>
<keyword evidence="6" id="KW-1185">Reference proteome</keyword>
<dbReference type="SMART" id="SM01092">
    <property type="entry name" value="CO_deh_flav_C"/>
    <property type="match status" value="1"/>
</dbReference>
<dbReference type="PANTHER" id="PTHR42659">
    <property type="entry name" value="XANTHINE DEHYDROGENASE SUBUNIT C-RELATED"/>
    <property type="match status" value="1"/>
</dbReference>
<dbReference type="InterPro" id="IPR016166">
    <property type="entry name" value="FAD-bd_PCMH"/>
</dbReference>
<evidence type="ECO:0000259" key="4">
    <source>
        <dbReference type="PROSITE" id="PS51387"/>
    </source>
</evidence>
<reference evidence="5 6" key="1">
    <citation type="submission" date="2016-10" db="EMBL/GenBank/DDBJ databases">
        <title>Complete Genome Sequence of Peptococcaceae strain DCMF.</title>
        <authorList>
            <person name="Edwards R.J."/>
            <person name="Holland S.I."/>
            <person name="Deshpande N.P."/>
            <person name="Wong Y.K."/>
            <person name="Ertan H."/>
            <person name="Manefield M."/>
            <person name="Russell T.L."/>
            <person name="Lee M.J."/>
        </authorList>
    </citation>
    <scope>NUCLEOTIDE SEQUENCE [LARGE SCALE GENOMIC DNA]</scope>
    <source>
        <strain evidence="5 6">DCMF</strain>
    </source>
</reference>
<protein>
    <recommendedName>
        <fullName evidence="4">FAD-binding PCMH-type domain-containing protein</fullName>
    </recommendedName>
</protein>
<dbReference type="InterPro" id="IPR002346">
    <property type="entry name" value="Mopterin_DH_FAD-bd"/>
</dbReference>
<dbReference type="AlphaFoldDB" id="A0A3G1KRC6"/>
<dbReference type="GO" id="GO:0071949">
    <property type="term" value="F:FAD binding"/>
    <property type="evidence" value="ECO:0007669"/>
    <property type="project" value="InterPro"/>
</dbReference>